<dbReference type="Proteomes" id="UP001157017">
    <property type="component" value="Unassembled WGS sequence"/>
</dbReference>
<feature type="region of interest" description="Disordered" evidence="1">
    <location>
        <begin position="202"/>
        <end position="226"/>
    </location>
</feature>
<feature type="compositionally biased region" description="Basic residues" evidence="1">
    <location>
        <begin position="212"/>
        <end position="226"/>
    </location>
</feature>
<name>A0ABQ6JHP9_9ACTN</name>
<accession>A0ABQ6JHP9</accession>
<feature type="region of interest" description="Disordered" evidence="1">
    <location>
        <begin position="128"/>
        <end position="150"/>
    </location>
</feature>
<organism evidence="2 3">
    <name type="scientific">Angustibacter aerolatus</name>
    <dbReference type="NCBI Taxonomy" id="1162965"/>
    <lineage>
        <taxon>Bacteria</taxon>
        <taxon>Bacillati</taxon>
        <taxon>Actinomycetota</taxon>
        <taxon>Actinomycetes</taxon>
        <taxon>Kineosporiales</taxon>
        <taxon>Kineosporiaceae</taxon>
    </lineage>
</organism>
<evidence type="ECO:0000256" key="1">
    <source>
        <dbReference type="SAM" id="MobiDB-lite"/>
    </source>
</evidence>
<proteinExistence type="predicted"/>
<protein>
    <submittedName>
        <fullName evidence="2">Uncharacterized protein</fullName>
    </submittedName>
</protein>
<reference evidence="3" key="1">
    <citation type="journal article" date="2019" name="Int. J. Syst. Evol. Microbiol.">
        <title>The Global Catalogue of Microorganisms (GCM) 10K type strain sequencing project: providing services to taxonomists for standard genome sequencing and annotation.</title>
        <authorList>
            <consortium name="The Broad Institute Genomics Platform"/>
            <consortium name="The Broad Institute Genome Sequencing Center for Infectious Disease"/>
            <person name="Wu L."/>
            <person name="Ma J."/>
        </authorList>
    </citation>
    <scope>NUCLEOTIDE SEQUENCE [LARGE SCALE GENOMIC DNA]</scope>
    <source>
        <strain evidence="3">NBRC 108730</strain>
    </source>
</reference>
<dbReference type="EMBL" id="BSUZ01000001">
    <property type="protein sequence ID" value="GMA87761.1"/>
    <property type="molecule type" value="Genomic_DNA"/>
</dbReference>
<sequence>MLRALFASAEFAASTGAKVKRPYEDLVSTVRTLGITPAATGTAGIQALSWLASEAGQPALGWGPPNGYPDVAAAWQSPDQTLRRWNQHVGLAAKWWPSTTDLTYPGVERLLPSPLPATHGALLDVLSTKPGVPRPAPGPPHRDPRLPERHRVDAPAVDQRDGHLAAAVRRRADPRHPLLPACVRDLHVDRPARLHLRRGVAGQPALAAQARGGRHRPRGRGDRHRRAWCRRGTRTRPAATPATC</sequence>
<dbReference type="InterPro" id="IPR014917">
    <property type="entry name" value="DUF1800"/>
</dbReference>
<feature type="compositionally biased region" description="Basic and acidic residues" evidence="1">
    <location>
        <begin position="140"/>
        <end position="150"/>
    </location>
</feature>
<evidence type="ECO:0000313" key="3">
    <source>
        <dbReference type="Proteomes" id="UP001157017"/>
    </source>
</evidence>
<gene>
    <name evidence="2" type="ORF">GCM10025868_30110</name>
</gene>
<comment type="caution">
    <text evidence="2">The sequence shown here is derived from an EMBL/GenBank/DDBJ whole genome shotgun (WGS) entry which is preliminary data.</text>
</comment>
<keyword evidence="3" id="KW-1185">Reference proteome</keyword>
<dbReference type="Pfam" id="PF08811">
    <property type="entry name" value="DUF1800"/>
    <property type="match status" value="1"/>
</dbReference>
<evidence type="ECO:0000313" key="2">
    <source>
        <dbReference type="EMBL" id="GMA87761.1"/>
    </source>
</evidence>